<dbReference type="SMART" id="SM00470">
    <property type="entry name" value="ParB"/>
    <property type="match status" value="1"/>
</dbReference>
<name>A0A7W9A140_9MICO</name>
<dbReference type="Gene3D" id="3.90.1530.30">
    <property type="match status" value="1"/>
</dbReference>
<dbReference type="Gene3D" id="1.10.10.2830">
    <property type="match status" value="1"/>
</dbReference>
<dbReference type="GO" id="GO:0007059">
    <property type="term" value="P:chromosome segregation"/>
    <property type="evidence" value="ECO:0007669"/>
    <property type="project" value="TreeGrafter"/>
</dbReference>
<dbReference type="SUPFAM" id="SSF110849">
    <property type="entry name" value="ParB/Sulfiredoxin"/>
    <property type="match status" value="1"/>
</dbReference>
<gene>
    <name evidence="4" type="ORF">BJ997_004266</name>
</gene>
<evidence type="ECO:0000256" key="1">
    <source>
        <dbReference type="ARBA" id="ARBA00006295"/>
    </source>
</evidence>
<proteinExistence type="inferred from homology"/>
<dbReference type="Proteomes" id="UP000561726">
    <property type="component" value="Unassembled WGS sequence"/>
</dbReference>
<comment type="caution">
    <text evidence="4">The sequence shown here is derived from an EMBL/GenBank/DDBJ whole genome shotgun (WGS) entry which is preliminary data.</text>
</comment>
<dbReference type="EMBL" id="JACHBQ010000002">
    <property type="protein sequence ID" value="MBB5643655.1"/>
    <property type="molecule type" value="Genomic_DNA"/>
</dbReference>
<dbReference type="InterPro" id="IPR050336">
    <property type="entry name" value="Chromosome_partition/occlusion"/>
</dbReference>
<dbReference type="PANTHER" id="PTHR33375">
    <property type="entry name" value="CHROMOSOME-PARTITIONING PROTEIN PARB-RELATED"/>
    <property type="match status" value="1"/>
</dbReference>
<dbReference type="OrthoDB" id="3846919at2"/>
<dbReference type="InterPro" id="IPR036086">
    <property type="entry name" value="ParB/Sulfiredoxin_sf"/>
</dbReference>
<evidence type="ECO:0000259" key="3">
    <source>
        <dbReference type="SMART" id="SM00470"/>
    </source>
</evidence>
<dbReference type="AlphaFoldDB" id="A0A7W9A140"/>
<evidence type="ECO:0000313" key="4">
    <source>
        <dbReference type="EMBL" id="MBB5643655.1"/>
    </source>
</evidence>
<accession>A0A7W9A140</accession>
<dbReference type="RefSeq" id="WP_160175850.1">
    <property type="nucleotide sequence ID" value="NZ_JACHBQ010000002.1"/>
</dbReference>
<dbReference type="InterPro" id="IPR003115">
    <property type="entry name" value="ParB_N"/>
</dbReference>
<evidence type="ECO:0000256" key="2">
    <source>
        <dbReference type="SAM" id="MobiDB-lite"/>
    </source>
</evidence>
<dbReference type="PANTHER" id="PTHR33375:SF1">
    <property type="entry name" value="CHROMOSOME-PARTITIONING PROTEIN PARB-RELATED"/>
    <property type="match status" value="1"/>
</dbReference>
<dbReference type="Pfam" id="PF02195">
    <property type="entry name" value="ParB_N"/>
    <property type="match status" value="1"/>
</dbReference>
<evidence type="ECO:0000313" key="5">
    <source>
        <dbReference type="Proteomes" id="UP000561726"/>
    </source>
</evidence>
<feature type="region of interest" description="Disordered" evidence="2">
    <location>
        <begin position="450"/>
        <end position="480"/>
    </location>
</feature>
<comment type="similarity">
    <text evidence="1">Belongs to the ParB family.</text>
</comment>
<reference evidence="4 5" key="1">
    <citation type="submission" date="2020-08" db="EMBL/GenBank/DDBJ databases">
        <title>Sequencing the genomes of 1000 actinobacteria strains.</title>
        <authorList>
            <person name="Klenk H.-P."/>
        </authorList>
    </citation>
    <scope>NUCLEOTIDE SEQUENCE [LARGE SCALE GENOMIC DNA]</scope>
    <source>
        <strain evidence="4 5">DSM 21065</strain>
    </source>
</reference>
<organism evidence="4 5">
    <name type="scientific">Cryobacterium roopkundense</name>
    <dbReference type="NCBI Taxonomy" id="1001240"/>
    <lineage>
        <taxon>Bacteria</taxon>
        <taxon>Bacillati</taxon>
        <taxon>Actinomycetota</taxon>
        <taxon>Actinomycetes</taxon>
        <taxon>Micrococcales</taxon>
        <taxon>Microbacteriaceae</taxon>
        <taxon>Cryobacterium</taxon>
    </lineage>
</organism>
<dbReference type="GO" id="GO:0005694">
    <property type="term" value="C:chromosome"/>
    <property type="evidence" value="ECO:0007669"/>
    <property type="project" value="TreeGrafter"/>
</dbReference>
<feature type="compositionally biased region" description="Acidic residues" evidence="2">
    <location>
        <begin position="457"/>
        <end position="480"/>
    </location>
</feature>
<sequence>MTNSTARMGTIEHLDPNLIVVEANVRTAANLPREFVASIKQNGVLTPILARRDEQGTVIVRAGQRRTLAAREAGLATIPAYIVDADEATVDRIVVQMVENDHREAVTDADRVAAFQQLAFEGLTPAVIAKRTGSKPATVKAGIAVAASSTAASAIVSHSLTLDQAAALIEFEGDDETVSDLIDVATSRPEQFAHATQRARDDRAVALIKAEATADLIGRGFIVFDREPSYYEAGAPVRLSELVTVDGARVTLEDITDTVGRAAYVRAYRAGEEASVSYFLTDFKAAGFRKETSSGAASGPMTEEQKTERKTLIANNKAWASAEVVRREWLAEFLSRKTLPKDTGKVIAQGLTVHRSAVGSAVTNGSVLAHVLLGIERGGFWDVDKLAALVEHSPTKAQHVTLAVILGGIEDSTSKSTWRYPDASKELYFQQLAAWGYGLSDVEQLVVVTPETTATETPDDAPGDNVEGVEDAESEDQPLE</sequence>
<dbReference type="NCBIfam" id="TIGR00180">
    <property type="entry name" value="parB_part"/>
    <property type="match status" value="1"/>
</dbReference>
<feature type="domain" description="ParB-like N-terminal" evidence="3">
    <location>
        <begin position="12"/>
        <end position="101"/>
    </location>
</feature>
<dbReference type="SUPFAM" id="SSF109709">
    <property type="entry name" value="KorB DNA-binding domain-like"/>
    <property type="match status" value="1"/>
</dbReference>
<protein>
    <submittedName>
        <fullName evidence="4">ParB family chromosome partitioning protein</fullName>
    </submittedName>
</protein>
<dbReference type="InterPro" id="IPR004437">
    <property type="entry name" value="ParB/RepB/Spo0J"/>
</dbReference>
<dbReference type="GO" id="GO:0003677">
    <property type="term" value="F:DNA binding"/>
    <property type="evidence" value="ECO:0007669"/>
    <property type="project" value="InterPro"/>
</dbReference>